<protein>
    <submittedName>
        <fullName evidence="2">Uncharacterized protein</fullName>
    </submittedName>
</protein>
<evidence type="ECO:0000313" key="2">
    <source>
        <dbReference type="EMBL" id="WEW59181.1"/>
    </source>
</evidence>
<name>A0AAF0DKM0_9EURO</name>
<organism evidence="2 3">
    <name type="scientific">Emydomyces testavorans</name>
    <dbReference type="NCBI Taxonomy" id="2070801"/>
    <lineage>
        <taxon>Eukaryota</taxon>
        <taxon>Fungi</taxon>
        <taxon>Dikarya</taxon>
        <taxon>Ascomycota</taxon>
        <taxon>Pezizomycotina</taxon>
        <taxon>Eurotiomycetes</taxon>
        <taxon>Eurotiomycetidae</taxon>
        <taxon>Onygenales</taxon>
        <taxon>Nannizziopsiaceae</taxon>
        <taxon>Emydomyces</taxon>
    </lineage>
</organism>
<evidence type="ECO:0000256" key="1">
    <source>
        <dbReference type="SAM" id="MobiDB-lite"/>
    </source>
</evidence>
<feature type="region of interest" description="Disordered" evidence="1">
    <location>
        <begin position="28"/>
        <end position="78"/>
    </location>
</feature>
<feature type="compositionally biased region" description="Basic and acidic residues" evidence="1">
    <location>
        <begin position="48"/>
        <end position="64"/>
    </location>
</feature>
<dbReference type="Proteomes" id="UP001219355">
    <property type="component" value="Chromosome 3"/>
</dbReference>
<evidence type="ECO:0000313" key="3">
    <source>
        <dbReference type="Proteomes" id="UP001219355"/>
    </source>
</evidence>
<dbReference type="EMBL" id="CP120629">
    <property type="protein sequence ID" value="WEW59181.1"/>
    <property type="molecule type" value="Genomic_DNA"/>
</dbReference>
<proteinExistence type="predicted"/>
<feature type="compositionally biased region" description="Polar residues" evidence="1">
    <location>
        <begin position="67"/>
        <end position="78"/>
    </location>
</feature>
<dbReference type="AlphaFoldDB" id="A0AAF0DKM0"/>
<gene>
    <name evidence="2" type="ORF">PRK78_004650</name>
</gene>
<feature type="compositionally biased region" description="Polar residues" evidence="1">
    <location>
        <begin position="28"/>
        <end position="42"/>
    </location>
</feature>
<sequence>MSGKQKDPGLSDEETPVIEEANFAIRTNLKSMRQMTSSTEASKQARAKNKEERAAREAAEEAAKQKGTTQGSSKEPQK</sequence>
<keyword evidence="3" id="KW-1185">Reference proteome</keyword>
<reference evidence="2" key="1">
    <citation type="submission" date="2023-03" db="EMBL/GenBank/DDBJ databases">
        <title>Emydomyces testavorans Genome Sequence.</title>
        <authorList>
            <person name="Hoyer L."/>
        </authorList>
    </citation>
    <scope>NUCLEOTIDE SEQUENCE</scope>
    <source>
        <strain evidence="2">16-2883</strain>
    </source>
</reference>
<accession>A0AAF0DKM0</accession>